<evidence type="ECO:0000313" key="2">
    <source>
        <dbReference type="EMBL" id="KAJ7029944.1"/>
    </source>
</evidence>
<proteinExistence type="predicted"/>
<dbReference type="Proteomes" id="UP001218188">
    <property type="component" value="Unassembled WGS sequence"/>
</dbReference>
<keyword evidence="3" id="KW-1185">Reference proteome</keyword>
<evidence type="ECO:0000256" key="1">
    <source>
        <dbReference type="SAM" id="MobiDB-lite"/>
    </source>
</evidence>
<dbReference type="AlphaFoldDB" id="A0AAD6SL20"/>
<reference evidence="2" key="1">
    <citation type="submission" date="2023-03" db="EMBL/GenBank/DDBJ databases">
        <title>Massive genome expansion in bonnet fungi (Mycena s.s.) driven by repeated elements and novel gene families across ecological guilds.</title>
        <authorList>
            <consortium name="Lawrence Berkeley National Laboratory"/>
            <person name="Harder C.B."/>
            <person name="Miyauchi S."/>
            <person name="Viragh M."/>
            <person name="Kuo A."/>
            <person name="Thoen E."/>
            <person name="Andreopoulos B."/>
            <person name="Lu D."/>
            <person name="Skrede I."/>
            <person name="Drula E."/>
            <person name="Henrissat B."/>
            <person name="Morin E."/>
            <person name="Kohler A."/>
            <person name="Barry K."/>
            <person name="LaButti K."/>
            <person name="Morin E."/>
            <person name="Salamov A."/>
            <person name="Lipzen A."/>
            <person name="Mereny Z."/>
            <person name="Hegedus B."/>
            <person name="Baldrian P."/>
            <person name="Stursova M."/>
            <person name="Weitz H."/>
            <person name="Taylor A."/>
            <person name="Grigoriev I.V."/>
            <person name="Nagy L.G."/>
            <person name="Martin F."/>
            <person name="Kauserud H."/>
        </authorList>
    </citation>
    <scope>NUCLEOTIDE SEQUENCE</scope>
    <source>
        <strain evidence="2">CBHHK200</strain>
    </source>
</reference>
<name>A0AAD6SL20_9AGAR</name>
<dbReference type="EMBL" id="JARJCM010000095">
    <property type="protein sequence ID" value="KAJ7029944.1"/>
    <property type="molecule type" value="Genomic_DNA"/>
</dbReference>
<gene>
    <name evidence="2" type="ORF">C8F04DRAFT_1264286</name>
</gene>
<feature type="region of interest" description="Disordered" evidence="1">
    <location>
        <begin position="1"/>
        <end position="22"/>
    </location>
</feature>
<organism evidence="2 3">
    <name type="scientific">Mycena alexandri</name>
    <dbReference type="NCBI Taxonomy" id="1745969"/>
    <lineage>
        <taxon>Eukaryota</taxon>
        <taxon>Fungi</taxon>
        <taxon>Dikarya</taxon>
        <taxon>Basidiomycota</taxon>
        <taxon>Agaricomycotina</taxon>
        <taxon>Agaricomycetes</taxon>
        <taxon>Agaricomycetidae</taxon>
        <taxon>Agaricales</taxon>
        <taxon>Marasmiineae</taxon>
        <taxon>Mycenaceae</taxon>
        <taxon>Mycena</taxon>
    </lineage>
</organism>
<accession>A0AAD6SL20</accession>
<evidence type="ECO:0000313" key="3">
    <source>
        <dbReference type="Proteomes" id="UP001218188"/>
    </source>
</evidence>
<protein>
    <submittedName>
        <fullName evidence="2">Uncharacterized protein</fullName>
    </submittedName>
</protein>
<comment type="caution">
    <text evidence="2">The sequence shown here is derived from an EMBL/GenBank/DDBJ whole genome shotgun (WGS) entry which is preliminary data.</text>
</comment>
<sequence>MGKHGKKAADATKPKKKRGNVTDFKGARLEYLQDALPVYIQAAKENKKKGKKGKEEGTRAFWTIFFHGYWRTFPWRLPFDEDPPPAQPWIPGDPNNPTMASCEEAFRALDLDLTEEEETRKAAIMKDINGKIKRWFSRQRPTAIGIQGNPFFEYLAELRRNGSVMAPRRQSDAQFYLAHPDFKDAIAERFQEEHGDAQKGQALSLRCKLARRMLFEESEEVQLRIKRECDEAHAEDVAEYNASQEGLPSVDPEVQQLYISFFESESRGNN</sequence>